<dbReference type="CDD" id="cd02891">
    <property type="entry name" value="A2M_like"/>
    <property type="match status" value="1"/>
</dbReference>
<evidence type="ECO:0000259" key="6">
    <source>
        <dbReference type="SMART" id="SM01360"/>
    </source>
</evidence>
<dbReference type="InterPro" id="IPR008930">
    <property type="entry name" value="Terpenoid_cyclase/PrenylTrfase"/>
</dbReference>
<accession>A0A4Z0W1H2</accession>
<evidence type="ECO:0000259" key="5">
    <source>
        <dbReference type="SMART" id="SM01359"/>
    </source>
</evidence>
<dbReference type="SUPFAM" id="SSF48239">
    <property type="entry name" value="Terpenoid cyclases/Protein prenyltransferases"/>
    <property type="match status" value="1"/>
</dbReference>
<evidence type="ECO:0000256" key="2">
    <source>
        <dbReference type="ARBA" id="ARBA00022729"/>
    </source>
</evidence>
<keyword evidence="4" id="KW-1133">Transmembrane helix</keyword>
<dbReference type="InterPro" id="IPR011625">
    <property type="entry name" value="A2M_N_BRD"/>
</dbReference>
<reference evidence="7 8" key="1">
    <citation type="submission" date="2019-04" db="EMBL/GenBank/DDBJ databases">
        <title>Draft genome sequence data and analysis of a Fermenting Bacterium, Geotoga petraea strain HO-Geo1, isolated from heavy-oil petroleum reservoir in Russia.</title>
        <authorList>
            <person name="Grouzdev D.S."/>
            <person name="Semenova E.M."/>
            <person name="Sokolova D.S."/>
            <person name="Tourova T.P."/>
            <person name="Poltaraus A.B."/>
            <person name="Nazina T.N."/>
        </authorList>
    </citation>
    <scope>NUCLEOTIDE SEQUENCE [LARGE SCALE GENOMIC DNA]</scope>
    <source>
        <strain evidence="7 8">HO-Geo1</strain>
    </source>
</reference>
<comment type="caution">
    <text evidence="7">The sequence shown here is derived from an EMBL/GenBank/DDBJ whole genome shotgun (WGS) entry which is preliminary data.</text>
</comment>
<keyword evidence="2" id="KW-0732">Signal</keyword>
<dbReference type="InterPro" id="IPR041246">
    <property type="entry name" value="Bact_MG10"/>
</dbReference>
<dbReference type="Gene3D" id="2.20.130.20">
    <property type="match status" value="1"/>
</dbReference>
<proteinExistence type="inferred from homology"/>
<dbReference type="InterPro" id="IPR050473">
    <property type="entry name" value="A2M/Complement_sys"/>
</dbReference>
<evidence type="ECO:0000313" key="7">
    <source>
        <dbReference type="EMBL" id="TGG88382.1"/>
    </source>
</evidence>
<dbReference type="PANTHER" id="PTHR11412">
    <property type="entry name" value="MACROGLOBULIN / COMPLEMENT"/>
    <property type="match status" value="1"/>
</dbReference>
<sequence length="1502" mass="176863">MGNMKKILLVNIFLIIISLGFSYVYLQGENVLNSGDPIFIKGYNEKQVFMKVYNIENDINVIMNREVENQERKVYKTKILNANSEGNIDEKFTVNEIGLYFVEFIKNNEIISSDSFLVSDLNFIAFYDGKNLFLDMRDKNGNQVNSDIYIKTENGKTTILNDKKVLNYEIENISEIYVKSKKGIAFKNFYYYRNNYPNNPIEFLKDKPIYKNDQEVKFNIYSFVRNENYYVLKPNEKMSYFISDPAGNKLVEKEITTNNLGIYTDSYYISESAPFGYYSVTIKTNEEVKNTGFIVENYEKPTYEIEINRDDVYYNKDTIDYEIELNYYDGNPVSNAEIKYYVYYGRYPMNRDRLVYDGKSFTNENGVLNIPIGVDIKEDGYYTLEIISIDQSQKQMEKRDYVEVLKGKYNIEILGKEDFYLKLNNGYRLSLKDREGNTISGFVDLTIKKDVYENEQYNEKIIQKESIEVQNGLGDFSIENLSNGFYTIEFSYKDTIKSFYLNISPNEDQVELSIETNKINSKTYEVNINKPKDMTGYIYLSGLNVYEKKELKKDKNKYEFELPEKILERNVFVEVIGIYQGNVYKSSKAIMTKENINYNFDLSIEKDVYKPGEEVTIKIKSPEKSIYNISVVDDALYDVYEDNYDMKDSLYPELYSSNILLSGREEYFYVRRLSELSTEDSHVFASYKGSRANENVREYFPENALWIPFIEVYGEKEIKFKNPDSLTRWRVNILGINSEKIGDKKINYTSKKEFYVTPYIPDNISLNDTMNLKLSVTNNSTKTKNISYKIYNQEKSVSINNSEGEIQLEPSETKIVSFDLKAIAVGEDNLIFDFEDDIVKLPIDVYSNDINQNFVKIIDSDMQEVEVKKGDSWRKFSVENIIKDNIKFLDEYEYRCTEQTVSTLIPLLVADKNGYEIDDIDKKVTSSLQILYKYQRSDGGWGWWMNSEKSNLLMTTYVLEAFHIIQQYGYQVSQQVVNNGLNYLSSNTISGYQNYVLNLYDSAINLPLNKVEKIDLLFMSLYDKDAFELLLEKIEENKDMIAFEFNNYYNTDLELNSYLLLSMIKNGYKDESIIKLMNTIVNLRSGYYWYSTKDTAIALRAILEAKNYLSLSDNESDFHEVTKSSVIRNKGLIEIFSNEKIEENLSNMVINKNFYKKFSTKLYKGHDVYIVDYFIDISKDFNVENIKYISKDTILKKTDHEYIYLKDEDFKYSDNIYYTYKDLTLYVFGEKIENAKEVMIHKDEIYVIDTKNNLFKYESGLLYKNDLNVLSMTYHKGNFTYLFKKDGEKYLKFNQYDIELSDDIFSLDTLNEELYLFGDKTFIFNEEDLTLYERVPMVSKKIKEDKNGEITFYGGLKFSGNNSWTDIEGIYKINYNKEKIKVKSGDILKSEIKIDSNIKNYLTIESYIPSNSQLLENYQERRITDSGKYYNYWYSDWSYSYTSYNFRKNKITFFNDYYNSGDYDYYFKILSTGEYYIKPDFGYNMYLPNSYGINTKTILKVE</sequence>
<dbReference type="GO" id="GO:0004866">
    <property type="term" value="F:endopeptidase inhibitor activity"/>
    <property type="evidence" value="ECO:0007669"/>
    <property type="project" value="InterPro"/>
</dbReference>
<keyword evidence="4" id="KW-0812">Transmembrane</keyword>
<dbReference type="Gene3D" id="2.60.40.1930">
    <property type="match status" value="1"/>
</dbReference>
<dbReference type="OrthoDB" id="9767116at2"/>
<evidence type="ECO:0008006" key="9">
    <source>
        <dbReference type="Google" id="ProtNLM"/>
    </source>
</evidence>
<dbReference type="Pfam" id="PF07703">
    <property type="entry name" value="A2M_BRD"/>
    <property type="match status" value="1"/>
</dbReference>
<dbReference type="SMART" id="SM01360">
    <property type="entry name" value="A2M"/>
    <property type="match status" value="1"/>
</dbReference>
<dbReference type="Pfam" id="PF17973">
    <property type="entry name" value="bMG10"/>
    <property type="match status" value="1"/>
</dbReference>
<dbReference type="EMBL" id="SRME01000002">
    <property type="protein sequence ID" value="TGG88382.1"/>
    <property type="molecule type" value="Genomic_DNA"/>
</dbReference>
<dbReference type="Pfam" id="PF00207">
    <property type="entry name" value="A2M"/>
    <property type="match status" value="1"/>
</dbReference>
<dbReference type="PANTHER" id="PTHR11412:SF136">
    <property type="entry name" value="CD109 ANTIGEN"/>
    <property type="match status" value="1"/>
</dbReference>
<gene>
    <name evidence="7" type="ORF">E4650_04890</name>
</gene>
<keyword evidence="4" id="KW-0472">Membrane</keyword>
<evidence type="ECO:0000313" key="8">
    <source>
        <dbReference type="Proteomes" id="UP000297288"/>
    </source>
</evidence>
<comment type="similarity">
    <text evidence="1">Belongs to the protease inhibitor I39 (alpha-2-macroglobulin) family. Bacterial alpha-2-macroglobulin subfamily.</text>
</comment>
<feature type="transmembrane region" description="Helical" evidence="4">
    <location>
        <begin position="7"/>
        <end position="26"/>
    </location>
</feature>
<evidence type="ECO:0000256" key="3">
    <source>
        <dbReference type="ARBA" id="ARBA00022966"/>
    </source>
</evidence>
<evidence type="ECO:0000256" key="4">
    <source>
        <dbReference type="SAM" id="Phobius"/>
    </source>
</evidence>
<feature type="domain" description="Alpha-2-macroglobulin bait region" evidence="5">
    <location>
        <begin position="512"/>
        <end position="639"/>
    </location>
</feature>
<organism evidence="7 8">
    <name type="scientific">Geotoga petraea</name>
    <dbReference type="NCBI Taxonomy" id="28234"/>
    <lineage>
        <taxon>Bacteria</taxon>
        <taxon>Thermotogati</taxon>
        <taxon>Thermotogota</taxon>
        <taxon>Thermotogae</taxon>
        <taxon>Petrotogales</taxon>
        <taxon>Petrotogaceae</taxon>
        <taxon>Geotoga</taxon>
    </lineage>
</organism>
<keyword evidence="3" id="KW-0882">Thioester bond</keyword>
<name>A0A4Z0W1H2_9BACT</name>
<evidence type="ECO:0000256" key="1">
    <source>
        <dbReference type="ARBA" id="ARBA00010556"/>
    </source>
</evidence>
<dbReference type="Gene3D" id="1.50.10.20">
    <property type="match status" value="2"/>
</dbReference>
<dbReference type="Pfam" id="PF01835">
    <property type="entry name" value="MG2"/>
    <property type="match status" value="1"/>
</dbReference>
<dbReference type="Proteomes" id="UP000297288">
    <property type="component" value="Unassembled WGS sequence"/>
</dbReference>
<protein>
    <recommendedName>
        <fullName evidence="9">Alpha-2-macroglobulin domain-containing protein</fullName>
    </recommendedName>
</protein>
<dbReference type="InterPro" id="IPR001599">
    <property type="entry name" value="Macroglobln_a2"/>
</dbReference>
<dbReference type="InterPro" id="IPR002890">
    <property type="entry name" value="MG2"/>
</dbReference>
<dbReference type="SMART" id="SM01359">
    <property type="entry name" value="A2M_N_2"/>
    <property type="match status" value="1"/>
</dbReference>
<feature type="domain" description="Alpha-2-macroglobulin" evidence="6">
    <location>
        <begin position="703"/>
        <end position="790"/>
    </location>
</feature>